<dbReference type="InterPro" id="IPR000836">
    <property type="entry name" value="PRTase_dom"/>
</dbReference>
<dbReference type="CDD" id="cd06223">
    <property type="entry name" value="PRTases_typeI"/>
    <property type="match status" value="1"/>
</dbReference>
<dbReference type="EMBL" id="JRNR01000058">
    <property type="protein sequence ID" value="KGF49117.1"/>
    <property type="molecule type" value="Genomic_DNA"/>
</dbReference>
<feature type="domain" description="Glutamine amidotransferase type-2" evidence="3">
    <location>
        <begin position="9"/>
        <end position="300"/>
    </location>
</feature>
<reference evidence="4 5" key="1">
    <citation type="submission" date="2014-07" db="EMBL/GenBank/DDBJ databases">
        <authorList>
            <person name="McCorrison J."/>
            <person name="Sanka R."/>
            <person name="Torralba M."/>
            <person name="Gillis M."/>
            <person name="Haft D.H."/>
            <person name="Methe B."/>
            <person name="Sutton G."/>
            <person name="Nelson K.E."/>
        </authorList>
    </citation>
    <scope>NUCLEOTIDE SEQUENCE [LARGE SCALE GENOMIC DNA]</scope>
    <source>
        <strain evidence="4 5">DNF00882</strain>
    </source>
</reference>
<name>A0A096C2A5_9BACT</name>
<dbReference type="InterPro" id="IPR017932">
    <property type="entry name" value="GATase_2_dom"/>
</dbReference>
<organism evidence="4 5">
    <name type="scientific">Prevotella disiens DNF00882</name>
    <dbReference type="NCBI Taxonomy" id="1401075"/>
    <lineage>
        <taxon>Bacteria</taxon>
        <taxon>Pseudomonadati</taxon>
        <taxon>Bacteroidota</taxon>
        <taxon>Bacteroidia</taxon>
        <taxon>Bacteroidales</taxon>
        <taxon>Prevotellaceae</taxon>
        <taxon>Prevotella</taxon>
    </lineage>
</organism>
<dbReference type="SUPFAM" id="SSF56235">
    <property type="entry name" value="N-terminal nucleophile aminohydrolases (Ntn hydrolases)"/>
    <property type="match status" value="1"/>
</dbReference>
<dbReference type="Gene3D" id="3.40.50.2020">
    <property type="match status" value="1"/>
</dbReference>
<protein>
    <submittedName>
        <fullName evidence="4">Amidophosphoribosyltransferase</fullName>
    </submittedName>
</protein>
<comment type="caution">
    <text evidence="4">The sequence shown here is derived from an EMBL/GenBank/DDBJ whole genome shotgun (WGS) entry which is preliminary data.</text>
</comment>
<keyword evidence="4" id="KW-0328">Glycosyltransferase</keyword>
<accession>A0A096C2A5</accession>
<gene>
    <name evidence="4" type="ORF">HMPREF0654_06455</name>
</gene>
<dbReference type="AlphaFoldDB" id="A0A096C2A5"/>
<keyword evidence="1 4" id="KW-0808">Transferase</keyword>
<dbReference type="Proteomes" id="UP000029538">
    <property type="component" value="Unassembled WGS sequence"/>
</dbReference>
<dbReference type="GO" id="GO:0016757">
    <property type="term" value="F:glycosyltransferase activity"/>
    <property type="evidence" value="ECO:0007669"/>
    <property type="project" value="UniProtKB-KW"/>
</dbReference>
<dbReference type="SUPFAM" id="SSF53271">
    <property type="entry name" value="PRTase-like"/>
    <property type="match status" value="1"/>
</dbReference>
<evidence type="ECO:0000259" key="3">
    <source>
        <dbReference type="PROSITE" id="PS51278"/>
    </source>
</evidence>
<evidence type="ECO:0000256" key="1">
    <source>
        <dbReference type="ARBA" id="ARBA00022679"/>
    </source>
</evidence>
<dbReference type="Gene3D" id="3.60.20.10">
    <property type="entry name" value="Glutamine Phosphoribosylpyrophosphate, subunit 1, domain 1"/>
    <property type="match status" value="1"/>
</dbReference>
<dbReference type="InterPro" id="IPR029055">
    <property type="entry name" value="Ntn_hydrolases_N"/>
</dbReference>
<evidence type="ECO:0000256" key="2">
    <source>
        <dbReference type="ARBA" id="ARBA00022962"/>
    </source>
</evidence>
<dbReference type="PROSITE" id="PS51278">
    <property type="entry name" value="GATASE_TYPE_2"/>
    <property type="match status" value="1"/>
</dbReference>
<evidence type="ECO:0000313" key="4">
    <source>
        <dbReference type="EMBL" id="KGF49117.1"/>
    </source>
</evidence>
<keyword evidence="2" id="KW-0315">Glutamine amidotransferase</keyword>
<sequence>MEKNIHEDCGVAMIRLLKPLSYFQEKYGTWMYGLNKMYLMMEKQHNRGQEGAGIAAVKLETQPGNEYMFRERAEGKNAVTEIFANIHKQYKGYTEEQIADVAFAQKHLPFAGELYMGHLRYSTTGKSGLSYVHPFLRRNNWRAKNLSFCGNFNMTNIDHIFDLLTEQGQCPRKYSDTYLLLELMGHRLDREIERNYRDAKALGFEKFDITHYIEDHVEMKNVLHATMQHFDGGYVICGVTGSGEMCAMRDPWGIRPAFFYMNDEFMALASERPVLQTTFDLACEDVKELMPGQAIIVNKRGEASLHQILEPKENSACSFERIYFSRGSDRDIYKERKKLGEQLTEKVLKSIDYDTNHTVISFIPNTAEVAFYGLLQGFKKWLNAKKVEEIKALDHLPTDEELQRIVGQSIRSEKVAWKDIKLRTFITESNSRNDLASHVYDISYESIVPNEDNLVIIDDSIVRGTTLKESILRILDRLHPKKIVIVSSAPQIRYPDYYGIDMPRLEEFCVFAATIELIKERKMESLLTEIYEACKKEVAKAKDEVIENAVCRVYDPFTVEEINEKIVEMLRPQGMTTPVELVYQSIEGLHEAIPHHRGDWYFTGKFPTPGGMRLVNQAFIKFYEGVYKK</sequence>
<dbReference type="InterPro" id="IPR029057">
    <property type="entry name" value="PRTase-like"/>
</dbReference>
<evidence type="ECO:0000313" key="5">
    <source>
        <dbReference type="Proteomes" id="UP000029538"/>
    </source>
</evidence>
<dbReference type="PANTHER" id="PTHR11907">
    <property type="entry name" value="AMIDOPHOSPHORIBOSYLTRANSFERASE"/>
    <property type="match status" value="1"/>
</dbReference>
<proteinExistence type="predicted"/>
<dbReference type="RefSeq" id="WP_036883330.1">
    <property type="nucleotide sequence ID" value="NZ_JRNR01000058.1"/>
</dbReference>